<reference evidence="1 2" key="1">
    <citation type="journal article" date="2023" name="Plants (Basel)">
        <title>Bridging the Gap: Combining Genomics and Transcriptomics Approaches to Understand Stylosanthes scabra, an Orphan Legume from the Brazilian Caatinga.</title>
        <authorList>
            <person name="Ferreira-Neto J.R.C."/>
            <person name="da Silva M.D."/>
            <person name="Binneck E."/>
            <person name="de Melo N.F."/>
            <person name="da Silva R.H."/>
            <person name="de Melo A.L.T.M."/>
            <person name="Pandolfi V."/>
            <person name="Bustamante F.O."/>
            <person name="Brasileiro-Vidal A.C."/>
            <person name="Benko-Iseppon A.M."/>
        </authorList>
    </citation>
    <scope>NUCLEOTIDE SEQUENCE [LARGE SCALE GENOMIC DNA]</scope>
    <source>
        <tissue evidence="1">Leaves</tissue>
    </source>
</reference>
<evidence type="ECO:0000313" key="1">
    <source>
        <dbReference type="EMBL" id="MED6135024.1"/>
    </source>
</evidence>
<accession>A0ABU6SFB6</accession>
<sequence length="131" mass="15501">MMCLLPLSNFELILTLPEDFLVEFRNHGVDSNLIRIDSYCLRFDPFALWTFVNRFHDEQSRFTTAEFIKIQSFRSSESTPKREESILTTQNQFFVQKLKLFPKPLSPKSIPIIKSSHFPNQTQFSNTHHFK</sequence>
<evidence type="ECO:0000313" key="2">
    <source>
        <dbReference type="Proteomes" id="UP001341840"/>
    </source>
</evidence>
<dbReference type="EMBL" id="JASCZI010060656">
    <property type="protein sequence ID" value="MED6135024.1"/>
    <property type="molecule type" value="Genomic_DNA"/>
</dbReference>
<dbReference type="Proteomes" id="UP001341840">
    <property type="component" value="Unassembled WGS sequence"/>
</dbReference>
<protein>
    <submittedName>
        <fullName evidence="1">Uncharacterized protein</fullName>
    </submittedName>
</protein>
<organism evidence="1 2">
    <name type="scientific">Stylosanthes scabra</name>
    <dbReference type="NCBI Taxonomy" id="79078"/>
    <lineage>
        <taxon>Eukaryota</taxon>
        <taxon>Viridiplantae</taxon>
        <taxon>Streptophyta</taxon>
        <taxon>Embryophyta</taxon>
        <taxon>Tracheophyta</taxon>
        <taxon>Spermatophyta</taxon>
        <taxon>Magnoliopsida</taxon>
        <taxon>eudicotyledons</taxon>
        <taxon>Gunneridae</taxon>
        <taxon>Pentapetalae</taxon>
        <taxon>rosids</taxon>
        <taxon>fabids</taxon>
        <taxon>Fabales</taxon>
        <taxon>Fabaceae</taxon>
        <taxon>Papilionoideae</taxon>
        <taxon>50 kb inversion clade</taxon>
        <taxon>dalbergioids sensu lato</taxon>
        <taxon>Dalbergieae</taxon>
        <taxon>Pterocarpus clade</taxon>
        <taxon>Stylosanthes</taxon>
    </lineage>
</organism>
<comment type="caution">
    <text evidence="1">The sequence shown here is derived from an EMBL/GenBank/DDBJ whole genome shotgun (WGS) entry which is preliminary data.</text>
</comment>
<gene>
    <name evidence="1" type="ORF">PIB30_042432</name>
</gene>
<name>A0ABU6SFB6_9FABA</name>
<keyword evidence="2" id="KW-1185">Reference proteome</keyword>
<proteinExistence type="predicted"/>
<feature type="non-terminal residue" evidence="1">
    <location>
        <position position="131"/>
    </location>
</feature>